<dbReference type="Gene3D" id="3.30.2010.10">
    <property type="entry name" value="Metalloproteases ('zincins'), catalytic domain"/>
    <property type="match status" value="1"/>
</dbReference>
<keyword evidence="1 6" id="KW-0645">Protease</keyword>
<dbReference type="GO" id="GO:0046872">
    <property type="term" value="F:metal ion binding"/>
    <property type="evidence" value="ECO:0007669"/>
    <property type="project" value="UniProtKB-KW"/>
</dbReference>
<comment type="caution">
    <text evidence="8">The sequence shown here is derived from an EMBL/GenBank/DDBJ whole genome shotgun (WGS) entry which is preliminary data.</text>
</comment>
<keyword evidence="3 6" id="KW-0378">Hydrolase</keyword>
<evidence type="ECO:0000259" key="7">
    <source>
        <dbReference type="Pfam" id="PF01435"/>
    </source>
</evidence>
<dbReference type="GO" id="GO:0004222">
    <property type="term" value="F:metalloendopeptidase activity"/>
    <property type="evidence" value="ECO:0007669"/>
    <property type="project" value="InterPro"/>
</dbReference>
<dbReference type="GO" id="GO:0051603">
    <property type="term" value="P:proteolysis involved in protein catabolic process"/>
    <property type="evidence" value="ECO:0007669"/>
    <property type="project" value="TreeGrafter"/>
</dbReference>
<dbReference type="PANTHER" id="PTHR22726:SF1">
    <property type="entry name" value="METALLOENDOPEPTIDASE OMA1, MITOCHONDRIAL"/>
    <property type="match status" value="1"/>
</dbReference>
<evidence type="ECO:0000256" key="6">
    <source>
        <dbReference type="RuleBase" id="RU003983"/>
    </source>
</evidence>
<evidence type="ECO:0000313" key="8">
    <source>
        <dbReference type="EMBL" id="HHL43334.1"/>
    </source>
</evidence>
<sequence>MTPSSQVRQFVFACTCLALFACESMRTPPTDTEILDSYKAYNQRVDRVLAPLLKANTDLCPKTKPDSGARLHRLADYPKRLRPTAKTLFMARDTPSVFYTLPDSPAAKAGLKPGDEVDEAHLNTIGKENIICAYGFKIRFEQDANAYADGANIIVTSGLLRAIDDETLSLVLAHELAHNVRAHAGKPLKDEFEREADRYALYFLARAGLDYQNVAHLHAATHQPHQGRAQLSPSRKNRQAYFKTIIKEIDALITKGRPLNPTKP</sequence>
<protein>
    <recommendedName>
        <fullName evidence="7">Peptidase M48 domain-containing protein</fullName>
    </recommendedName>
</protein>
<evidence type="ECO:0000256" key="2">
    <source>
        <dbReference type="ARBA" id="ARBA00022723"/>
    </source>
</evidence>
<dbReference type="Pfam" id="PF01435">
    <property type="entry name" value="Peptidase_M48"/>
    <property type="match status" value="1"/>
</dbReference>
<feature type="domain" description="Peptidase M48" evidence="7">
    <location>
        <begin position="142"/>
        <end position="185"/>
    </location>
</feature>
<dbReference type="GO" id="GO:0016020">
    <property type="term" value="C:membrane"/>
    <property type="evidence" value="ECO:0007669"/>
    <property type="project" value="TreeGrafter"/>
</dbReference>
<dbReference type="EMBL" id="DRMJ01000360">
    <property type="protein sequence ID" value="HHL43334.1"/>
    <property type="molecule type" value="Genomic_DNA"/>
</dbReference>
<comment type="cofactor">
    <cofactor evidence="6">
        <name>Zn(2+)</name>
        <dbReference type="ChEBI" id="CHEBI:29105"/>
    </cofactor>
    <text evidence="6">Binds 1 zinc ion per subunit.</text>
</comment>
<evidence type="ECO:0000256" key="5">
    <source>
        <dbReference type="ARBA" id="ARBA00023049"/>
    </source>
</evidence>
<dbReference type="InterPro" id="IPR001915">
    <property type="entry name" value="Peptidase_M48"/>
</dbReference>
<organism evidence="8">
    <name type="scientific">Hellea balneolensis</name>
    <dbReference type="NCBI Taxonomy" id="287478"/>
    <lineage>
        <taxon>Bacteria</taxon>
        <taxon>Pseudomonadati</taxon>
        <taxon>Pseudomonadota</taxon>
        <taxon>Alphaproteobacteria</taxon>
        <taxon>Maricaulales</taxon>
        <taxon>Robiginitomaculaceae</taxon>
        <taxon>Hellea</taxon>
    </lineage>
</organism>
<keyword evidence="5 6" id="KW-0482">Metalloprotease</keyword>
<name>A0A7C5LTV2_9PROT</name>
<keyword evidence="4 6" id="KW-0862">Zinc</keyword>
<gene>
    <name evidence="8" type="ORF">ENJ42_06950</name>
</gene>
<dbReference type="AlphaFoldDB" id="A0A7C5LTV2"/>
<proteinExistence type="inferred from homology"/>
<dbReference type="PANTHER" id="PTHR22726">
    <property type="entry name" value="METALLOENDOPEPTIDASE OMA1"/>
    <property type="match status" value="1"/>
</dbReference>
<evidence type="ECO:0000256" key="4">
    <source>
        <dbReference type="ARBA" id="ARBA00022833"/>
    </source>
</evidence>
<evidence type="ECO:0000256" key="1">
    <source>
        <dbReference type="ARBA" id="ARBA00022670"/>
    </source>
</evidence>
<accession>A0A7C5LTV2</accession>
<evidence type="ECO:0000256" key="3">
    <source>
        <dbReference type="ARBA" id="ARBA00022801"/>
    </source>
</evidence>
<keyword evidence="2" id="KW-0479">Metal-binding</keyword>
<dbReference type="Proteomes" id="UP000885830">
    <property type="component" value="Unassembled WGS sequence"/>
</dbReference>
<reference evidence="8" key="1">
    <citation type="journal article" date="2020" name="mSystems">
        <title>Genome- and Community-Level Interaction Insights into Carbon Utilization and Element Cycling Functions of Hydrothermarchaeota in Hydrothermal Sediment.</title>
        <authorList>
            <person name="Zhou Z."/>
            <person name="Liu Y."/>
            <person name="Xu W."/>
            <person name="Pan J."/>
            <person name="Luo Z.H."/>
            <person name="Li M."/>
        </authorList>
    </citation>
    <scope>NUCLEOTIDE SEQUENCE [LARGE SCALE GENOMIC DNA]</scope>
    <source>
        <strain evidence="8">HyVt-485</strain>
    </source>
</reference>
<comment type="similarity">
    <text evidence="6">Belongs to the peptidase M48 family.</text>
</comment>
<dbReference type="InterPro" id="IPR051156">
    <property type="entry name" value="Mito/Outer_Membr_Metalloprot"/>
</dbReference>